<organism evidence="3 4">
    <name type="scientific">Fistulifera solaris</name>
    <name type="common">Oleaginous diatom</name>
    <dbReference type="NCBI Taxonomy" id="1519565"/>
    <lineage>
        <taxon>Eukaryota</taxon>
        <taxon>Sar</taxon>
        <taxon>Stramenopiles</taxon>
        <taxon>Ochrophyta</taxon>
        <taxon>Bacillariophyta</taxon>
        <taxon>Bacillariophyceae</taxon>
        <taxon>Bacillariophycidae</taxon>
        <taxon>Naviculales</taxon>
        <taxon>Naviculaceae</taxon>
        <taxon>Fistulifera</taxon>
    </lineage>
</organism>
<sequence length="364" mass="41804">MRFILMFNDMTISRAYRLSQYYAIRLVVDGRKNQAYKDDTFYGKAIAKFNDPSWIPVSEALPNLHPDFEEPKEYPLRPGALLDEEKAKNILGGHKLRIKEMLDKYDRSGRGAINAADMYTLGDKDNDDDSDTLDDRGEEDPGTEVDEGRGSIEGGTGVVYTDPTIRAKFGHFDLEKAMRSGGDDRKDYLGKNPTDILYWWHVLDELELITMMCVKLNQDLRADCYTPLQSVSDLSSSSKKKRAINDDNEEIKQNLGMLMDNIATITAQLTTFTSKVIEAAEKKNALAVEVADREHARLLEESRLRELNNLEDRLLKKKSEYQQLLQDNFREKDKDARAMQKAIINMIKQDMEEIESKKRKLEKK</sequence>
<proteinExistence type="predicted"/>
<evidence type="ECO:0000313" key="3">
    <source>
        <dbReference type="EMBL" id="GAX11970.1"/>
    </source>
</evidence>
<dbReference type="AlphaFoldDB" id="A0A1Z5JD84"/>
<comment type="caution">
    <text evidence="3">The sequence shown here is derived from an EMBL/GenBank/DDBJ whole genome shotgun (WGS) entry which is preliminary data.</text>
</comment>
<gene>
    <name evidence="3" type="ORF">FisN_8Lu068</name>
</gene>
<reference evidence="3 4" key="1">
    <citation type="journal article" date="2015" name="Plant Cell">
        <title>Oil accumulation by the oleaginous diatom Fistulifera solaris as revealed by the genome and transcriptome.</title>
        <authorList>
            <person name="Tanaka T."/>
            <person name="Maeda Y."/>
            <person name="Veluchamy A."/>
            <person name="Tanaka M."/>
            <person name="Abida H."/>
            <person name="Marechal E."/>
            <person name="Bowler C."/>
            <person name="Muto M."/>
            <person name="Sunaga Y."/>
            <person name="Tanaka M."/>
            <person name="Yoshino T."/>
            <person name="Taniguchi T."/>
            <person name="Fukuda Y."/>
            <person name="Nemoto M."/>
            <person name="Matsumoto M."/>
            <person name="Wong P.S."/>
            <person name="Aburatani S."/>
            <person name="Fujibuchi W."/>
        </authorList>
    </citation>
    <scope>NUCLEOTIDE SEQUENCE [LARGE SCALE GENOMIC DNA]</scope>
    <source>
        <strain evidence="3 4">JPCC DA0580</strain>
    </source>
</reference>
<feature type="compositionally biased region" description="Acidic residues" evidence="2">
    <location>
        <begin position="125"/>
        <end position="145"/>
    </location>
</feature>
<dbReference type="Proteomes" id="UP000198406">
    <property type="component" value="Unassembled WGS sequence"/>
</dbReference>
<accession>A0A1Z5JD84</accession>
<dbReference type="EMBL" id="BDSP01000048">
    <property type="protein sequence ID" value="GAX11970.1"/>
    <property type="molecule type" value="Genomic_DNA"/>
</dbReference>
<feature type="coiled-coil region" evidence="1">
    <location>
        <begin position="304"/>
        <end position="364"/>
    </location>
</feature>
<dbReference type="OrthoDB" id="55940at2759"/>
<dbReference type="InParanoid" id="A0A1Z5JD84"/>
<protein>
    <submittedName>
        <fullName evidence="3">Uncharacterized protein</fullName>
    </submittedName>
</protein>
<evidence type="ECO:0000313" key="4">
    <source>
        <dbReference type="Proteomes" id="UP000198406"/>
    </source>
</evidence>
<keyword evidence="1" id="KW-0175">Coiled coil</keyword>
<keyword evidence="4" id="KW-1185">Reference proteome</keyword>
<name>A0A1Z5JD84_FISSO</name>
<evidence type="ECO:0000256" key="2">
    <source>
        <dbReference type="SAM" id="MobiDB-lite"/>
    </source>
</evidence>
<evidence type="ECO:0000256" key="1">
    <source>
        <dbReference type="SAM" id="Coils"/>
    </source>
</evidence>
<feature type="region of interest" description="Disordered" evidence="2">
    <location>
        <begin position="120"/>
        <end position="159"/>
    </location>
</feature>